<feature type="transmembrane region" description="Helical" evidence="2">
    <location>
        <begin position="92"/>
        <end position="113"/>
    </location>
</feature>
<keyword evidence="1" id="KW-0175">Coiled coil</keyword>
<organism evidence="3 4">
    <name type="scientific">Siccibacter colletis</name>
    <dbReference type="NCBI Taxonomy" id="1505757"/>
    <lineage>
        <taxon>Bacteria</taxon>
        <taxon>Pseudomonadati</taxon>
        <taxon>Pseudomonadota</taxon>
        <taxon>Gammaproteobacteria</taxon>
        <taxon>Enterobacterales</taxon>
        <taxon>Enterobacteriaceae</taxon>
        <taxon>Siccibacter</taxon>
    </lineage>
</organism>
<keyword evidence="4" id="KW-1185">Reference proteome</keyword>
<proteinExistence type="predicted"/>
<feature type="coiled-coil region" evidence="1">
    <location>
        <begin position="206"/>
        <end position="278"/>
    </location>
</feature>
<dbReference type="EMBL" id="CP074352">
    <property type="protein sequence ID" value="UYU30528.1"/>
    <property type="molecule type" value="Genomic_DNA"/>
</dbReference>
<dbReference type="RefSeq" id="WP_264384274.1">
    <property type="nucleotide sequence ID" value="NZ_CP074352.1"/>
</dbReference>
<gene>
    <name evidence="3" type="ORF">KFZ77_11580</name>
</gene>
<protein>
    <submittedName>
        <fullName evidence="3">Uncharacterized protein</fullName>
    </submittedName>
</protein>
<evidence type="ECO:0000256" key="2">
    <source>
        <dbReference type="SAM" id="Phobius"/>
    </source>
</evidence>
<dbReference type="Proteomes" id="UP001156318">
    <property type="component" value="Chromosome"/>
</dbReference>
<feature type="transmembrane region" description="Helical" evidence="2">
    <location>
        <begin position="39"/>
        <end position="60"/>
    </location>
</feature>
<sequence>MKEKIEESIKSLSDEIKTHTGKVVVPLSESFKLRFNNPFFYNFALTWALFNWDRILVLAFSNKEIIERVKLVKDMPGAFHLGTFSVPYGTTIWLPIISTLLIVIASPFIHNLLDKMHIKPLTTKQITMEELKASDYNAQKKSKLAEYELLKAIENKDLENIAIQKEFMARTLAAEKDIKNITIQHNDITNMITVAQQNYEQIKNSSSNLDVEISEKNKTLNELESNIKKKSNTLISLESLIKKFESEHHSTVATSQLIEDLENRLHKAKQYTKLAKDNFDSSVKDYTSMKMDHDHPSTKALYHVMAEYEWLISQLDDSIAFNDRIIKNHSINKRDWIE</sequence>
<reference evidence="3 4" key="1">
    <citation type="submission" date="2021-05" db="EMBL/GenBank/DDBJ databases">
        <title>Isolation, identification, and the growth promoting effects of Pantoea dispersa strain YSD J2 from the aboveground leaves of Cyperus esculentus L.Var. Sativus.</title>
        <authorList>
            <person name="Wang S."/>
            <person name="Tang X.M."/>
            <person name="Huang Y.N."/>
        </authorList>
    </citation>
    <scope>NUCLEOTIDE SEQUENCE [LARGE SCALE GENOMIC DNA]</scope>
    <source>
        <strain evidence="4">YSD YN2</strain>
    </source>
</reference>
<evidence type="ECO:0000256" key="1">
    <source>
        <dbReference type="SAM" id="Coils"/>
    </source>
</evidence>
<keyword evidence="2" id="KW-0472">Membrane</keyword>
<evidence type="ECO:0000313" key="4">
    <source>
        <dbReference type="Proteomes" id="UP001156318"/>
    </source>
</evidence>
<name>A0ABY6JDJ3_9ENTR</name>
<accession>A0ABY6JDJ3</accession>
<keyword evidence="2" id="KW-0812">Transmembrane</keyword>
<evidence type="ECO:0000313" key="3">
    <source>
        <dbReference type="EMBL" id="UYU30528.1"/>
    </source>
</evidence>
<keyword evidence="2" id="KW-1133">Transmembrane helix</keyword>